<proteinExistence type="predicted"/>
<sequence length="44" mass="4243">MTVPLGFGGQALAELAGFLGVGDPRRSEASRGVAGRRGGAGATA</sequence>
<evidence type="ECO:0000256" key="1">
    <source>
        <dbReference type="SAM" id="MobiDB-lite"/>
    </source>
</evidence>
<comment type="caution">
    <text evidence="2">The sequence shown here is derived from an EMBL/GenBank/DDBJ whole genome shotgun (WGS) entry which is preliminary data.</text>
</comment>
<keyword evidence="3" id="KW-1185">Reference proteome</keyword>
<protein>
    <submittedName>
        <fullName evidence="2">Uncharacterized protein</fullName>
    </submittedName>
</protein>
<organism evidence="2 3">
    <name type="scientific">Cutibacterium avidum ATCC 25577</name>
    <dbReference type="NCBI Taxonomy" id="997355"/>
    <lineage>
        <taxon>Bacteria</taxon>
        <taxon>Bacillati</taxon>
        <taxon>Actinomycetota</taxon>
        <taxon>Actinomycetes</taxon>
        <taxon>Propionibacteriales</taxon>
        <taxon>Propionibacteriaceae</taxon>
        <taxon>Cutibacterium</taxon>
    </lineage>
</organism>
<dbReference type="PATRIC" id="fig|997355.3.peg.809"/>
<feature type="region of interest" description="Disordered" evidence="1">
    <location>
        <begin position="23"/>
        <end position="44"/>
    </location>
</feature>
<gene>
    <name evidence="2" type="ORF">HMPREF9153_0828</name>
</gene>
<dbReference type="AlphaFoldDB" id="G4CWC1"/>
<dbReference type="EMBL" id="AGBA01000009">
    <property type="protein sequence ID" value="EGY78245.1"/>
    <property type="molecule type" value="Genomic_DNA"/>
</dbReference>
<reference evidence="2 3" key="1">
    <citation type="submission" date="2011-06" db="EMBL/GenBank/DDBJ databases">
        <authorList>
            <person name="Muzny D."/>
            <person name="Qin X."/>
            <person name="Deng J."/>
            <person name="Jiang H."/>
            <person name="Liu Y."/>
            <person name="Qu J."/>
            <person name="Song X.-Z."/>
            <person name="Zhang L."/>
            <person name="Thornton R."/>
            <person name="Coyle M."/>
            <person name="Francisco L."/>
            <person name="Jackson L."/>
            <person name="Javaid M."/>
            <person name="Korchina V."/>
            <person name="Kovar C."/>
            <person name="Mata R."/>
            <person name="Mathew T."/>
            <person name="Ngo R."/>
            <person name="Nguyen L."/>
            <person name="Nguyen N."/>
            <person name="Okwuonu G."/>
            <person name="Ongeri F."/>
            <person name="Pham C."/>
            <person name="Simmons D."/>
            <person name="Wilczek-Boney K."/>
            <person name="Hale W."/>
            <person name="Jakkamsetti A."/>
            <person name="Pham P."/>
            <person name="Ruth R."/>
            <person name="San Lucas F."/>
            <person name="Warren J."/>
            <person name="Zhang J."/>
            <person name="Zhao Z."/>
            <person name="Zhou C."/>
            <person name="Zhu D."/>
            <person name="Lee S."/>
            <person name="Bess C."/>
            <person name="Blankenburg K."/>
            <person name="Forbes L."/>
            <person name="Fu Q."/>
            <person name="Gubbala S."/>
            <person name="Hirani K."/>
            <person name="Jayaseelan J.C."/>
            <person name="Lara F."/>
            <person name="Munidasa M."/>
            <person name="Palculict T."/>
            <person name="Patil S."/>
            <person name="Pu L.-L."/>
            <person name="Saada N."/>
            <person name="Tang L."/>
            <person name="Weissenberger G."/>
            <person name="Zhu Y."/>
            <person name="Hemphill L."/>
            <person name="Shang Y."/>
            <person name="Youmans B."/>
            <person name="Ayvaz T."/>
            <person name="Ross M."/>
            <person name="Santibanez J."/>
            <person name="Aqrawi P."/>
            <person name="Gross S."/>
            <person name="Joshi V."/>
            <person name="Fowler G."/>
            <person name="Nazareth L."/>
            <person name="Reid J."/>
            <person name="Worley K."/>
            <person name="Petrosino J."/>
            <person name="Highlander S."/>
            <person name="Gibbs R."/>
        </authorList>
    </citation>
    <scope>NUCLEOTIDE SEQUENCE [LARGE SCALE GENOMIC DNA]</scope>
    <source>
        <strain evidence="2 3">ATCC 25577</strain>
    </source>
</reference>
<dbReference type="HOGENOM" id="CLU_3220531_0_0_11"/>
<evidence type="ECO:0000313" key="2">
    <source>
        <dbReference type="EMBL" id="EGY78245.1"/>
    </source>
</evidence>
<feature type="compositionally biased region" description="Gly residues" evidence="1">
    <location>
        <begin position="35"/>
        <end position="44"/>
    </location>
</feature>
<name>G4CWC1_9ACTN</name>
<accession>G4CWC1</accession>
<evidence type="ECO:0000313" key="3">
    <source>
        <dbReference type="Proteomes" id="UP000005332"/>
    </source>
</evidence>
<dbReference type="Proteomes" id="UP000005332">
    <property type="component" value="Unassembled WGS sequence"/>
</dbReference>